<dbReference type="OrthoDB" id="5243511at2759"/>
<dbReference type="EMBL" id="MAVT02000188">
    <property type="protein sequence ID" value="POS78405.1"/>
    <property type="molecule type" value="Genomic_DNA"/>
</dbReference>
<gene>
    <name evidence="2" type="ORF">DHEL01_v203197</name>
</gene>
<protein>
    <submittedName>
        <fullName evidence="2">Uncharacterized protein</fullName>
    </submittedName>
</protein>
<dbReference type="InParanoid" id="A0A2P5I7E6"/>
<reference evidence="2" key="1">
    <citation type="submission" date="2017-09" db="EMBL/GenBank/DDBJ databases">
        <title>Polyketide synthases of a Diaporthe helianthi virulent isolate.</title>
        <authorList>
            <person name="Baroncelli R."/>
        </authorList>
    </citation>
    <scope>NUCLEOTIDE SEQUENCE [LARGE SCALE GENOMIC DNA]</scope>
    <source>
        <strain evidence="2">7/96</strain>
    </source>
</reference>
<accession>A0A2P5I7E6</accession>
<organism evidence="2 3">
    <name type="scientific">Diaporthe helianthi</name>
    <dbReference type="NCBI Taxonomy" id="158607"/>
    <lineage>
        <taxon>Eukaryota</taxon>
        <taxon>Fungi</taxon>
        <taxon>Dikarya</taxon>
        <taxon>Ascomycota</taxon>
        <taxon>Pezizomycotina</taxon>
        <taxon>Sordariomycetes</taxon>
        <taxon>Sordariomycetidae</taxon>
        <taxon>Diaporthales</taxon>
        <taxon>Diaporthaceae</taxon>
        <taxon>Diaporthe</taxon>
    </lineage>
</organism>
<keyword evidence="3" id="KW-1185">Reference proteome</keyword>
<feature type="region of interest" description="Disordered" evidence="1">
    <location>
        <begin position="1"/>
        <end position="33"/>
    </location>
</feature>
<evidence type="ECO:0000313" key="2">
    <source>
        <dbReference type="EMBL" id="POS78405.1"/>
    </source>
</evidence>
<evidence type="ECO:0000256" key="1">
    <source>
        <dbReference type="SAM" id="MobiDB-lite"/>
    </source>
</evidence>
<sequence>MMGLKHAISTLVHRDSSPANETTVKEGTAAKSSNESFKSIRNLICLFVHRNDPAAAPAEENETEQDALTHRYHDLRRFPGGYQIVTCVDDDEPRLLSQPDASGPGEANFLLIVAPQESGILPVPSAA</sequence>
<comment type="caution">
    <text evidence="2">The sequence shown here is derived from an EMBL/GenBank/DDBJ whole genome shotgun (WGS) entry which is preliminary data.</text>
</comment>
<dbReference type="AlphaFoldDB" id="A0A2P5I7E6"/>
<dbReference type="Proteomes" id="UP000094444">
    <property type="component" value="Unassembled WGS sequence"/>
</dbReference>
<proteinExistence type="predicted"/>
<evidence type="ECO:0000313" key="3">
    <source>
        <dbReference type="Proteomes" id="UP000094444"/>
    </source>
</evidence>
<name>A0A2P5I7E6_DIAHE</name>